<dbReference type="Proteomes" id="UP001311232">
    <property type="component" value="Unassembled WGS sequence"/>
</dbReference>
<evidence type="ECO:0000313" key="4">
    <source>
        <dbReference type="Proteomes" id="UP001311232"/>
    </source>
</evidence>
<organism evidence="3 4">
    <name type="scientific">Crenichthys baileyi</name>
    <name type="common">White River springfish</name>
    <dbReference type="NCBI Taxonomy" id="28760"/>
    <lineage>
        <taxon>Eukaryota</taxon>
        <taxon>Metazoa</taxon>
        <taxon>Chordata</taxon>
        <taxon>Craniata</taxon>
        <taxon>Vertebrata</taxon>
        <taxon>Euteleostomi</taxon>
        <taxon>Actinopterygii</taxon>
        <taxon>Neopterygii</taxon>
        <taxon>Teleostei</taxon>
        <taxon>Neoteleostei</taxon>
        <taxon>Acanthomorphata</taxon>
        <taxon>Ovalentaria</taxon>
        <taxon>Atherinomorphae</taxon>
        <taxon>Cyprinodontiformes</taxon>
        <taxon>Goodeidae</taxon>
        <taxon>Crenichthys</taxon>
    </lineage>
</organism>
<reference evidence="3 4" key="1">
    <citation type="submission" date="2021-06" db="EMBL/GenBank/DDBJ databases">
        <authorList>
            <person name="Palmer J.M."/>
        </authorList>
    </citation>
    <scope>NUCLEOTIDE SEQUENCE [LARGE SCALE GENOMIC DNA]</scope>
    <source>
        <strain evidence="3 4">MEX-2019</strain>
        <tissue evidence="3">Muscle</tissue>
    </source>
</reference>
<dbReference type="EMBL" id="JAHHUM010000322">
    <property type="protein sequence ID" value="KAK5621013.1"/>
    <property type="molecule type" value="Genomic_DNA"/>
</dbReference>
<evidence type="ECO:0000256" key="1">
    <source>
        <dbReference type="SAM" id="Coils"/>
    </source>
</evidence>
<feature type="coiled-coil region" evidence="1">
    <location>
        <begin position="208"/>
        <end position="295"/>
    </location>
</feature>
<proteinExistence type="predicted"/>
<evidence type="ECO:0000313" key="3">
    <source>
        <dbReference type="EMBL" id="KAK5621013.1"/>
    </source>
</evidence>
<dbReference type="AlphaFoldDB" id="A0AAV9SIT3"/>
<keyword evidence="1" id="KW-0175">Coiled coil</keyword>
<name>A0AAV9SIT3_9TELE</name>
<feature type="coiled-coil region" evidence="1">
    <location>
        <begin position="377"/>
        <end position="443"/>
    </location>
</feature>
<protein>
    <submittedName>
        <fullName evidence="3">Uncharacterized protein</fullName>
    </submittedName>
</protein>
<gene>
    <name evidence="3" type="ORF">CRENBAI_015414</name>
</gene>
<feature type="region of interest" description="Disordered" evidence="2">
    <location>
        <begin position="169"/>
        <end position="188"/>
    </location>
</feature>
<comment type="caution">
    <text evidence="3">The sequence shown here is derived from an EMBL/GenBank/DDBJ whole genome shotgun (WGS) entry which is preliminary data.</text>
</comment>
<accession>A0AAV9SIT3</accession>
<feature type="coiled-coil region" evidence="1">
    <location>
        <begin position="470"/>
        <end position="504"/>
    </location>
</feature>
<keyword evidence="4" id="KW-1185">Reference proteome</keyword>
<evidence type="ECO:0000256" key="2">
    <source>
        <dbReference type="SAM" id="MobiDB-lite"/>
    </source>
</evidence>
<sequence>MSNQTKRSHRKWVHSQESGWRHQQNQEAWVQGRGFLSGNYFEVENNRLKYLLDVERAKLKEEQWKVKDLANELQDTKLQLQDQKNVTAAKTQTMTQESFDQKIEQGRKLLGTLRAEKEALRQQKHQMVVSLQNDLVQLKISSQETISKNEMEMSMLRQEIQTLQKELTRERQNNSKKATNETKNEKVHELEKIETPELMFEDSKVHFQSELKEERAAHREMISKYEKDAAALEEQAETLKQELSKEKQLHSQTWMILKNLKAENEALRQEMAQKITSLQETYEETETRLQGELQEAKFSHREITSKYETEIFMLTVEVDSLKQELNTNIESDSKKAIKEFNVLNESIVQNMEKMLDSLQQTPEDTETCFQEALDQVRASHQKAIKKYQKEALTLKEEAKTLKQELGEEREAHSQTSVTNLQVINNLESENEALRQEMAQKITCMQQTSKERETLLQRELEQFKVSYQEISSVYKTDILSLQEQLEILEQNLNNEKEACSKKSTENLQLISHLTAEKDVLQQQTAVLKQTCSDNEIRYKAELETLESRLQIQIALNDQLSAEVKNRDEKIIALIEKDVPETKKKSLWKRLRHSLGLRKVEKLNKKKSTSEKSA</sequence>